<evidence type="ECO:0000256" key="7">
    <source>
        <dbReference type="ARBA" id="ARBA00022723"/>
    </source>
</evidence>
<dbReference type="InterPro" id="IPR036866">
    <property type="entry name" value="RibonucZ/Hydroxyglut_hydro"/>
</dbReference>
<evidence type="ECO:0000256" key="5">
    <source>
        <dbReference type="ARBA" id="ARBA00022694"/>
    </source>
</evidence>
<accession>A0A1B7TA58</accession>
<gene>
    <name evidence="13" type="ORF">HANVADRAFT_26758</name>
</gene>
<keyword evidence="9" id="KW-0378">Hydrolase</keyword>
<dbReference type="EMBL" id="LXPE01000064">
    <property type="protein sequence ID" value="OBA25608.1"/>
    <property type="molecule type" value="Genomic_DNA"/>
</dbReference>
<sequence length="861" mass="98206">MEQLKNNTNANNNNVNKKKKKRASAFATATLFEILHLSHTTSDYSKNSIIIRNSLTGKKYLFGSISEGFQRLVFQQNTGVQFSSFYLTGLLNWSSISGLPGCLITIADALEKMKLRISYPNNYLKFLLATTRHFILRKSINIDVDTNIVPKKEDGFTVVPIVTYPENITHENIENDSFTSKELKQLDEIIAAVFKQILASDCKEGEQHIVEDNFGQISTEHQRLLSQLITKVNIKPQATSYHIKFDAIKGTFNVEKANELNIPNGKERGILSNGNSITLADGTLVTPDQVMGEKKSFSDILVLDIPDNTYLNNIKEKFLDNTETVDLKDTCLYYIFLSAEFEIDQVFINFLEDLKKQIDDKAKIFISHPKITPNEVVYEQFLFKILRKKKKLPNNYPVPHDNRVLSQKFFATYPNLKGRIFNDKEIILDETFDDNKNEILNNNKLEIFCSKDVVFNKATNISEDNGDCLTLTLNDRKEFSLEERINLHKSQNKSDVPLNEVFFKTLKSENVKEVEVMTLGTASACPGLNANVSGNLVKIPHENLQTGETNVLFGVVDGGEGTINTMRRLFTNENMKKVFENLKFLYLSHLHADHHLGFISLIQEWYKFNSNNENAKLYVLCPSNFFRFLVEALATEPFILKRIIGISCEEFKINKKTEKYDSPNFLYKGEIVSGNHSNLIDYFYEELKIAKIETVPAIHCNYSYSVSMTFKTTIGKEKSDEKVFKISYSGDTRPNNNFASKIGLNTDLLIHEATFPNELQDHAFKKKHSTVGEALRVADKMNCDNVVLTHFSQRTVDNIYKDIIPFVKNQSNSKKFTCIANDGLLVSTESLPECCEVDVNRAYKLMKRAKDLKSRDDSDIE</sequence>
<evidence type="ECO:0000256" key="1">
    <source>
        <dbReference type="ARBA" id="ARBA00000402"/>
    </source>
</evidence>
<keyword evidence="7" id="KW-0479">Metal-binding</keyword>
<proteinExistence type="inferred from homology"/>
<dbReference type="Pfam" id="PF13691">
    <property type="entry name" value="Lactamase_B_4"/>
    <property type="match status" value="1"/>
</dbReference>
<comment type="similarity">
    <text evidence="3">Belongs to the RNase Z family.</text>
</comment>
<evidence type="ECO:0000256" key="10">
    <source>
        <dbReference type="ARBA" id="ARBA00022833"/>
    </source>
</evidence>
<evidence type="ECO:0000256" key="9">
    <source>
        <dbReference type="ARBA" id="ARBA00022801"/>
    </source>
</evidence>
<dbReference type="GO" id="GO:0046872">
    <property type="term" value="F:metal ion binding"/>
    <property type="evidence" value="ECO:0007669"/>
    <property type="project" value="UniProtKB-KW"/>
</dbReference>
<dbReference type="GO" id="GO:0005739">
    <property type="term" value="C:mitochondrion"/>
    <property type="evidence" value="ECO:0007669"/>
    <property type="project" value="TreeGrafter"/>
</dbReference>
<keyword evidence="8" id="KW-0255">Endonuclease</keyword>
<keyword evidence="14" id="KW-1185">Reference proteome</keyword>
<dbReference type="AlphaFoldDB" id="A0A1B7TA58"/>
<protein>
    <recommendedName>
        <fullName evidence="4">ribonuclease Z</fullName>
        <ecNumber evidence="4">3.1.26.11</ecNumber>
    </recommendedName>
</protein>
<dbReference type="Proteomes" id="UP000092321">
    <property type="component" value="Unassembled WGS sequence"/>
</dbReference>
<dbReference type="InterPro" id="IPR047151">
    <property type="entry name" value="RNZ2-like"/>
</dbReference>
<dbReference type="PANTHER" id="PTHR12553">
    <property type="entry name" value="ZINC PHOSPHODIESTERASE ELAC PROTEIN 2"/>
    <property type="match status" value="1"/>
</dbReference>
<comment type="caution">
    <text evidence="13">The sequence shown here is derived from an EMBL/GenBank/DDBJ whole genome shotgun (WGS) entry which is preliminary data.</text>
</comment>
<name>A0A1B7TA58_9ASCO</name>
<keyword evidence="6" id="KW-0540">Nuclease</keyword>
<dbReference type="PANTHER" id="PTHR12553:SF49">
    <property type="entry name" value="ZINC PHOSPHODIESTERASE ELAC PROTEIN 2"/>
    <property type="match status" value="1"/>
</dbReference>
<dbReference type="GO" id="GO:0042781">
    <property type="term" value="F:3'-tRNA processing endoribonuclease activity"/>
    <property type="evidence" value="ECO:0007669"/>
    <property type="project" value="UniProtKB-EC"/>
</dbReference>
<organism evidence="13 14">
    <name type="scientific">Hanseniaspora valbyensis NRRL Y-1626</name>
    <dbReference type="NCBI Taxonomy" id="766949"/>
    <lineage>
        <taxon>Eukaryota</taxon>
        <taxon>Fungi</taxon>
        <taxon>Dikarya</taxon>
        <taxon>Ascomycota</taxon>
        <taxon>Saccharomycotina</taxon>
        <taxon>Saccharomycetes</taxon>
        <taxon>Saccharomycodales</taxon>
        <taxon>Saccharomycodaceae</taxon>
        <taxon>Hanseniaspora</taxon>
    </lineage>
</organism>
<evidence type="ECO:0000256" key="4">
    <source>
        <dbReference type="ARBA" id="ARBA00012477"/>
    </source>
</evidence>
<evidence type="ECO:0000256" key="8">
    <source>
        <dbReference type="ARBA" id="ARBA00022759"/>
    </source>
</evidence>
<reference evidence="14" key="1">
    <citation type="journal article" date="2016" name="Proc. Natl. Acad. Sci. U.S.A.">
        <title>Comparative genomics of biotechnologically important yeasts.</title>
        <authorList>
            <person name="Riley R."/>
            <person name="Haridas S."/>
            <person name="Wolfe K.H."/>
            <person name="Lopes M.R."/>
            <person name="Hittinger C.T."/>
            <person name="Goeker M."/>
            <person name="Salamov A.A."/>
            <person name="Wisecaver J.H."/>
            <person name="Long T.M."/>
            <person name="Calvey C.H."/>
            <person name="Aerts A.L."/>
            <person name="Barry K.W."/>
            <person name="Choi C."/>
            <person name="Clum A."/>
            <person name="Coughlan A.Y."/>
            <person name="Deshpande S."/>
            <person name="Douglass A.P."/>
            <person name="Hanson S.J."/>
            <person name="Klenk H.-P."/>
            <person name="LaButti K.M."/>
            <person name="Lapidus A."/>
            <person name="Lindquist E.A."/>
            <person name="Lipzen A.M."/>
            <person name="Meier-Kolthoff J.P."/>
            <person name="Ohm R.A."/>
            <person name="Otillar R.P."/>
            <person name="Pangilinan J.L."/>
            <person name="Peng Y."/>
            <person name="Rokas A."/>
            <person name="Rosa C.A."/>
            <person name="Scheuner C."/>
            <person name="Sibirny A.A."/>
            <person name="Slot J.C."/>
            <person name="Stielow J.B."/>
            <person name="Sun H."/>
            <person name="Kurtzman C.P."/>
            <person name="Blackwell M."/>
            <person name="Grigoriev I.V."/>
            <person name="Jeffries T.W."/>
        </authorList>
    </citation>
    <scope>NUCLEOTIDE SEQUENCE [LARGE SCALE GENOMIC DNA]</scope>
    <source>
        <strain evidence="14">NRRL Y-1626</strain>
    </source>
</reference>
<keyword evidence="5" id="KW-0819">tRNA processing</keyword>
<dbReference type="OrthoDB" id="527344at2759"/>
<feature type="compositionally biased region" description="Low complexity" evidence="11">
    <location>
        <begin position="1"/>
        <end position="15"/>
    </location>
</feature>
<feature type="domain" description="tRNase Z endonuclease" evidence="12">
    <location>
        <begin position="37"/>
        <end position="98"/>
    </location>
</feature>
<evidence type="ECO:0000256" key="6">
    <source>
        <dbReference type="ARBA" id="ARBA00022722"/>
    </source>
</evidence>
<evidence type="ECO:0000256" key="3">
    <source>
        <dbReference type="ARBA" id="ARBA00007823"/>
    </source>
</evidence>
<evidence type="ECO:0000313" key="14">
    <source>
        <dbReference type="Proteomes" id="UP000092321"/>
    </source>
</evidence>
<keyword evidence="10" id="KW-0862">Zinc</keyword>
<dbReference type="CDD" id="cd07718">
    <property type="entry name" value="RNaseZ_ELAC1_ELAC2-C-term-like_MBL-fold"/>
    <property type="match status" value="1"/>
</dbReference>
<evidence type="ECO:0000259" key="12">
    <source>
        <dbReference type="Pfam" id="PF13691"/>
    </source>
</evidence>
<dbReference type="InterPro" id="IPR027794">
    <property type="entry name" value="tRNase_Z_dom"/>
</dbReference>
<evidence type="ECO:0000256" key="11">
    <source>
        <dbReference type="SAM" id="MobiDB-lite"/>
    </source>
</evidence>
<dbReference type="GO" id="GO:1990180">
    <property type="term" value="P:mitochondrial tRNA 3'-end processing"/>
    <property type="evidence" value="ECO:0007669"/>
    <property type="project" value="TreeGrafter"/>
</dbReference>
<evidence type="ECO:0000313" key="13">
    <source>
        <dbReference type="EMBL" id="OBA25608.1"/>
    </source>
</evidence>
<comment type="cofactor">
    <cofactor evidence="2">
        <name>Zn(2+)</name>
        <dbReference type="ChEBI" id="CHEBI:29105"/>
    </cofactor>
</comment>
<dbReference type="SUPFAM" id="SSF56281">
    <property type="entry name" value="Metallo-hydrolase/oxidoreductase"/>
    <property type="match status" value="2"/>
</dbReference>
<comment type="catalytic activity">
    <reaction evidence="1">
        <text>Endonucleolytic cleavage of RNA, removing extra 3' nucleotides from tRNA precursor, generating 3' termini of tRNAs. A 3'-hydroxy group is left at the tRNA terminus and a 5'-phosphoryl group is left at the trailer molecule.</text>
        <dbReference type="EC" id="3.1.26.11"/>
    </reaction>
</comment>
<evidence type="ECO:0000256" key="2">
    <source>
        <dbReference type="ARBA" id="ARBA00001947"/>
    </source>
</evidence>
<dbReference type="Gene3D" id="3.60.15.10">
    <property type="entry name" value="Ribonuclease Z/Hydroxyacylglutathione hydrolase-like"/>
    <property type="match status" value="2"/>
</dbReference>
<feature type="region of interest" description="Disordered" evidence="11">
    <location>
        <begin position="1"/>
        <end position="20"/>
    </location>
</feature>
<dbReference type="EC" id="3.1.26.11" evidence="4"/>